<evidence type="ECO:0000313" key="2">
    <source>
        <dbReference type="Proteomes" id="UP000639643"/>
    </source>
</evidence>
<reference evidence="1" key="1">
    <citation type="journal article" date="2020" name="Phytopathology">
        <title>Genome Sequence Resources of Colletotrichum truncatum, C. plurivorum, C. musicola, and C. sojae: Four Species Pathogenic to Soybean (Glycine max).</title>
        <authorList>
            <person name="Rogerio F."/>
            <person name="Boufleur T.R."/>
            <person name="Ciampi-Guillardi M."/>
            <person name="Sukno S.A."/>
            <person name="Thon M.R."/>
            <person name="Massola Junior N.S."/>
            <person name="Baroncelli R."/>
        </authorList>
    </citation>
    <scope>NUCLEOTIDE SEQUENCE</scope>
    <source>
        <strain evidence="1">LFN0074</strain>
    </source>
</reference>
<dbReference type="Proteomes" id="UP000639643">
    <property type="component" value="Unassembled WGS sequence"/>
</dbReference>
<evidence type="ECO:0000313" key="1">
    <source>
        <dbReference type="EMBL" id="KAF6839517.1"/>
    </source>
</evidence>
<dbReference type="EMBL" id="WIGM01000112">
    <property type="protein sequence ID" value="KAF6839517.1"/>
    <property type="molecule type" value="Genomic_DNA"/>
</dbReference>
<gene>
    <name evidence="1" type="ORF">CMUS01_04227</name>
</gene>
<dbReference type="AlphaFoldDB" id="A0A8H6KXI5"/>
<name>A0A8H6KXI5_9PEZI</name>
<organism evidence="1 2">
    <name type="scientific">Colletotrichum musicola</name>
    <dbReference type="NCBI Taxonomy" id="2175873"/>
    <lineage>
        <taxon>Eukaryota</taxon>
        <taxon>Fungi</taxon>
        <taxon>Dikarya</taxon>
        <taxon>Ascomycota</taxon>
        <taxon>Pezizomycotina</taxon>
        <taxon>Sordariomycetes</taxon>
        <taxon>Hypocreomycetidae</taxon>
        <taxon>Glomerellales</taxon>
        <taxon>Glomerellaceae</taxon>
        <taxon>Colletotrichum</taxon>
        <taxon>Colletotrichum orchidearum species complex</taxon>
    </lineage>
</organism>
<comment type="caution">
    <text evidence="1">The sequence shown here is derived from an EMBL/GenBank/DDBJ whole genome shotgun (WGS) entry which is preliminary data.</text>
</comment>
<keyword evidence="2" id="KW-1185">Reference proteome</keyword>
<protein>
    <submittedName>
        <fullName evidence="1">Uncharacterized protein</fullName>
    </submittedName>
</protein>
<proteinExistence type="predicted"/>
<accession>A0A8H6KXI5</accession>
<sequence length="32" mass="3699">MIRGNWTVVTPRGCDISWGHFGRVWRRPDGAD</sequence>